<proteinExistence type="predicted"/>
<gene>
    <name evidence="3" type="ORF">MTR67_017961</name>
</gene>
<evidence type="ECO:0000313" key="4">
    <source>
        <dbReference type="Proteomes" id="UP001234989"/>
    </source>
</evidence>
<dbReference type="Pfam" id="PF02259">
    <property type="entry name" value="FAT"/>
    <property type="match status" value="1"/>
</dbReference>
<dbReference type="AlphaFoldDB" id="A0AAF0TLZ9"/>
<evidence type="ECO:0000259" key="2">
    <source>
        <dbReference type="Pfam" id="PF02259"/>
    </source>
</evidence>
<dbReference type="Proteomes" id="UP001234989">
    <property type="component" value="Chromosome 4"/>
</dbReference>
<feature type="signal peptide" evidence="1">
    <location>
        <begin position="1"/>
        <end position="20"/>
    </location>
</feature>
<evidence type="ECO:0000313" key="3">
    <source>
        <dbReference type="EMBL" id="WMV24576.1"/>
    </source>
</evidence>
<keyword evidence="1" id="KW-0732">Signal</keyword>
<protein>
    <recommendedName>
        <fullName evidence="2">PIK-related kinase FAT domain-containing protein</fullName>
    </recommendedName>
</protein>
<sequence length="77" mass="9059">MLRSSVIFVLAPLLPSVLESYKRAYNHTVRVQQLSELEEVIEYCTLPPMGNHVVEGRRALFPNMWNERIRVQEEMSR</sequence>
<reference evidence="3" key="1">
    <citation type="submission" date="2023-08" db="EMBL/GenBank/DDBJ databases">
        <title>A de novo genome assembly of Solanum verrucosum Schlechtendal, a Mexican diploid species geographically isolated from the other diploid A-genome species in potato relatives.</title>
        <authorList>
            <person name="Hosaka K."/>
        </authorList>
    </citation>
    <scope>NUCLEOTIDE SEQUENCE</scope>
    <source>
        <tissue evidence="3">Young leaves</tissue>
    </source>
</reference>
<accession>A0AAF0TLZ9</accession>
<organism evidence="3 4">
    <name type="scientific">Solanum verrucosum</name>
    <dbReference type="NCBI Taxonomy" id="315347"/>
    <lineage>
        <taxon>Eukaryota</taxon>
        <taxon>Viridiplantae</taxon>
        <taxon>Streptophyta</taxon>
        <taxon>Embryophyta</taxon>
        <taxon>Tracheophyta</taxon>
        <taxon>Spermatophyta</taxon>
        <taxon>Magnoliopsida</taxon>
        <taxon>eudicotyledons</taxon>
        <taxon>Gunneridae</taxon>
        <taxon>Pentapetalae</taxon>
        <taxon>asterids</taxon>
        <taxon>lamiids</taxon>
        <taxon>Solanales</taxon>
        <taxon>Solanaceae</taxon>
        <taxon>Solanoideae</taxon>
        <taxon>Solaneae</taxon>
        <taxon>Solanum</taxon>
    </lineage>
</organism>
<keyword evidence="4" id="KW-1185">Reference proteome</keyword>
<dbReference type="InterPro" id="IPR003151">
    <property type="entry name" value="PIK-rel_kinase_FAT"/>
</dbReference>
<name>A0AAF0TLZ9_SOLVR</name>
<feature type="domain" description="PIK-related kinase FAT" evidence="2">
    <location>
        <begin position="13"/>
        <end position="70"/>
    </location>
</feature>
<dbReference type="EMBL" id="CP133615">
    <property type="protein sequence ID" value="WMV24576.1"/>
    <property type="molecule type" value="Genomic_DNA"/>
</dbReference>
<evidence type="ECO:0000256" key="1">
    <source>
        <dbReference type="SAM" id="SignalP"/>
    </source>
</evidence>
<feature type="chain" id="PRO_5041930806" description="PIK-related kinase FAT domain-containing protein" evidence="1">
    <location>
        <begin position="21"/>
        <end position="77"/>
    </location>
</feature>